<dbReference type="InterPro" id="IPR000121">
    <property type="entry name" value="PEP_util_C"/>
</dbReference>
<dbReference type="SUPFAM" id="SSF51621">
    <property type="entry name" value="Phosphoenolpyruvate/pyruvate domain"/>
    <property type="match status" value="1"/>
</dbReference>
<dbReference type="Pfam" id="PF02896">
    <property type="entry name" value="PEP-utilizers_C"/>
    <property type="match status" value="1"/>
</dbReference>
<sequence length="223" mass="24835">IGLTRTEHMFFEGDRIIAMREMILAEDAKGRKKALAKLLPLQRRDFIGIFKALKGRPATIRLLDPPLHEFLPHDAKGQQEMAKVMKVPVSKIKALVDSMHEFNPMLGLRGCRLGITLPEITAMQARAIFEAAFAVKGAKAEIMVPLVGHAKELAHQKQVILDTLAEVMARKKVKKVPFEYKIGTMIEVPRGALTADEVAEHAEFFSFGTNDLTQMGCGFSRDD</sequence>
<name>X0Y4L7_9ZZZZ</name>
<evidence type="ECO:0000313" key="2">
    <source>
        <dbReference type="EMBL" id="GAG43618.1"/>
    </source>
</evidence>
<organism evidence="2">
    <name type="scientific">marine sediment metagenome</name>
    <dbReference type="NCBI Taxonomy" id="412755"/>
    <lineage>
        <taxon>unclassified sequences</taxon>
        <taxon>metagenomes</taxon>
        <taxon>ecological metagenomes</taxon>
    </lineage>
</organism>
<accession>X0Y4L7</accession>
<protein>
    <recommendedName>
        <fullName evidence="1">PEP-utilising enzyme C-terminal domain-containing protein</fullName>
    </recommendedName>
</protein>
<evidence type="ECO:0000259" key="1">
    <source>
        <dbReference type="Pfam" id="PF02896"/>
    </source>
</evidence>
<dbReference type="GO" id="GO:0050242">
    <property type="term" value="F:pyruvate, phosphate dikinase activity"/>
    <property type="evidence" value="ECO:0007669"/>
    <property type="project" value="InterPro"/>
</dbReference>
<gene>
    <name evidence="2" type="ORF">S01H1_79875</name>
</gene>
<dbReference type="EMBL" id="BARS01053887">
    <property type="protein sequence ID" value="GAG43618.1"/>
    <property type="molecule type" value="Genomic_DNA"/>
</dbReference>
<dbReference type="InterPro" id="IPR040442">
    <property type="entry name" value="Pyrv_kinase-like_dom_sf"/>
</dbReference>
<dbReference type="PANTHER" id="PTHR22931:SF9">
    <property type="entry name" value="PYRUVATE, PHOSPHATE DIKINASE 1, CHLOROPLASTIC"/>
    <property type="match status" value="1"/>
</dbReference>
<dbReference type="AlphaFoldDB" id="X0Y4L7"/>
<feature type="non-terminal residue" evidence="2">
    <location>
        <position position="1"/>
    </location>
</feature>
<proteinExistence type="predicted"/>
<feature type="domain" description="PEP-utilising enzyme C-terminal" evidence="1">
    <location>
        <begin position="1"/>
        <end position="223"/>
    </location>
</feature>
<reference evidence="2" key="1">
    <citation type="journal article" date="2014" name="Front. Microbiol.">
        <title>High frequency of phylogenetically diverse reductive dehalogenase-homologous genes in deep subseafloor sedimentary metagenomes.</title>
        <authorList>
            <person name="Kawai M."/>
            <person name="Futagami T."/>
            <person name="Toyoda A."/>
            <person name="Takaki Y."/>
            <person name="Nishi S."/>
            <person name="Hori S."/>
            <person name="Arai W."/>
            <person name="Tsubouchi T."/>
            <person name="Morono Y."/>
            <person name="Uchiyama I."/>
            <person name="Ito T."/>
            <person name="Fujiyama A."/>
            <person name="Inagaki F."/>
            <person name="Takami H."/>
        </authorList>
    </citation>
    <scope>NUCLEOTIDE SEQUENCE</scope>
    <source>
        <strain evidence="2">Expedition CK06-06</strain>
    </source>
</reference>
<dbReference type="InterPro" id="IPR010121">
    <property type="entry name" value="Pyruvate_phosphate_dikinase"/>
</dbReference>
<comment type="caution">
    <text evidence="2">The sequence shown here is derived from an EMBL/GenBank/DDBJ whole genome shotgun (WGS) entry which is preliminary data.</text>
</comment>
<feature type="non-terminal residue" evidence="2">
    <location>
        <position position="223"/>
    </location>
</feature>
<dbReference type="PANTHER" id="PTHR22931">
    <property type="entry name" value="PHOSPHOENOLPYRUVATE DIKINASE-RELATED"/>
    <property type="match status" value="1"/>
</dbReference>
<dbReference type="InterPro" id="IPR015813">
    <property type="entry name" value="Pyrv/PenolPyrv_kinase-like_dom"/>
</dbReference>
<dbReference type="Gene3D" id="3.20.20.60">
    <property type="entry name" value="Phosphoenolpyruvate-binding domains"/>
    <property type="match status" value="1"/>
</dbReference>